<reference evidence="4" key="3">
    <citation type="submission" date="2023-05" db="EMBL/GenBank/DDBJ databases">
        <authorList>
            <person name="Smith C.H."/>
        </authorList>
    </citation>
    <scope>NUCLEOTIDE SEQUENCE</scope>
    <source>
        <strain evidence="4">CHS0354</strain>
        <tissue evidence="4">Mantle</tissue>
    </source>
</reference>
<keyword evidence="2" id="KW-0812">Transmembrane</keyword>
<organism evidence="4 5">
    <name type="scientific">Potamilus streckersoni</name>
    <dbReference type="NCBI Taxonomy" id="2493646"/>
    <lineage>
        <taxon>Eukaryota</taxon>
        <taxon>Metazoa</taxon>
        <taxon>Spiralia</taxon>
        <taxon>Lophotrochozoa</taxon>
        <taxon>Mollusca</taxon>
        <taxon>Bivalvia</taxon>
        <taxon>Autobranchia</taxon>
        <taxon>Heteroconchia</taxon>
        <taxon>Palaeoheterodonta</taxon>
        <taxon>Unionida</taxon>
        <taxon>Unionoidea</taxon>
        <taxon>Unionidae</taxon>
        <taxon>Ambleminae</taxon>
        <taxon>Lampsilini</taxon>
        <taxon>Potamilus</taxon>
    </lineage>
</organism>
<evidence type="ECO:0000259" key="3">
    <source>
        <dbReference type="PROSITE" id="PS50835"/>
    </source>
</evidence>
<keyword evidence="2" id="KW-1133">Transmembrane helix</keyword>
<reference evidence="4" key="1">
    <citation type="journal article" date="2021" name="Genome Biol. Evol.">
        <title>A High-Quality Reference Genome for a Parasitic Bivalve with Doubly Uniparental Inheritance (Bivalvia: Unionida).</title>
        <authorList>
            <person name="Smith C.H."/>
        </authorList>
    </citation>
    <scope>NUCLEOTIDE SEQUENCE</scope>
    <source>
        <strain evidence="4">CHS0354</strain>
    </source>
</reference>
<evidence type="ECO:0000256" key="1">
    <source>
        <dbReference type="SAM" id="MobiDB-lite"/>
    </source>
</evidence>
<evidence type="ECO:0000256" key="2">
    <source>
        <dbReference type="SAM" id="Phobius"/>
    </source>
</evidence>
<comment type="caution">
    <text evidence="4">The sequence shown here is derived from an EMBL/GenBank/DDBJ whole genome shotgun (WGS) entry which is preliminary data.</text>
</comment>
<feature type="compositionally biased region" description="Polar residues" evidence="1">
    <location>
        <begin position="340"/>
        <end position="360"/>
    </location>
</feature>
<name>A0AAE0S1Y6_9BIVA</name>
<feature type="domain" description="Ig-like" evidence="3">
    <location>
        <begin position="50"/>
        <end position="126"/>
    </location>
</feature>
<accession>A0AAE0S1Y6</accession>
<evidence type="ECO:0000313" key="5">
    <source>
        <dbReference type="Proteomes" id="UP001195483"/>
    </source>
</evidence>
<dbReference type="Proteomes" id="UP001195483">
    <property type="component" value="Unassembled WGS sequence"/>
</dbReference>
<proteinExistence type="predicted"/>
<dbReference type="InterPro" id="IPR007110">
    <property type="entry name" value="Ig-like_dom"/>
</dbReference>
<feature type="region of interest" description="Disordered" evidence="1">
    <location>
        <begin position="392"/>
        <end position="411"/>
    </location>
</feature>
<reference evidence="4" key="2">
    <citation type="journal article" date="2021" name="Genome Biol. Evol.">
        <title>Developing a high-quality reference genome for a parasitic bivalve with doubly uniparental inheritance (Bivalvia: Unionida).</title>
        <authorList>
            <person name="Smith C.H."/>
        </authorList>
    </citation>
    <scope>NUCLEOTIDE SEQUENCE</scope>
    <source>
        <strain evidence="4">CHS0354</strain>
        <tissue evidence="4">Mantle</tissue>
    </source>
</reference>
<gene>
    <name evidence="4" type="ORF">CHS0354_025612</name>
</gene>
<sequence>MILNRDRHFKDNQFFFVSHVSARDPYNSYTCLEPGSGLESEPFLTNTHGPDKVVVDTSSNKTEVDQFSSTRVSCSADCFPPCLFRWTFSYTDAVIKDVELKILNVTSNGTVTCHATNPMIVNATVSGTIYITMKAEDIHHKTLLSDKDKAAIIKDLPLIRYLQYAIPGIAGFGMLVAVVCCLRKKNKYCSREARVSNHTINAHSEIGESHQAESLSEHYWTIVSNARGEYCTALERDINTEIRRLVDRAHSTHIESNANTTQRHRNSETLEVSSHSVNSEIEIDYSYSLEHEGYINPIPSEPTNVNEHLDASWSHHVEFNKYMDPIPSESLELDTYIVPSPSNSTGDTGSRNDSVYSNSVMGDEQTDSVHSVVAGRDINTEYIPTVHVASIRHPENNSSESVEDKGCIVPS</sequence>
<dbReference type="EMBL" id="JAEAOA010001522">
    <property type="protein sequence ID" value="KAK3583480.1"/>
    <property type="molecule type" value="Genomic_DNA"/>
</dbReference>
<feature type="transmembrane region" description="Helical" evidence="2">
    <location>
        <begin position="161"/>
        <end position="182"/>
    </location>
</feature>
<evidence type="ECO:0000313" key="4">
    <source>
        <dbReference type="EMBL" id="KAK3583480.1"/>
    </source>
</evidence>
<dbReference type="AlphaFoldDB" id="A0AAE0S1Y6"/>
<keyword evidence="2" id="KW-0472">Membrane</keyword>
<protein>
    <recommendedName>
        <fullName evidence="3">Ig-like domain-containing protein</fullName>
    </recommendedName>
</protein>
<feature type="region of interest" description="Disordered" evidence="1">
    <location>
        <begin position="339"/>
        <end position="365"/>
    </location>
</feature>
<dbReference type="PROSITE" id="PS50835">
    <property type="entry name" value="IG_LIKE"/>
    <property type="match status" value="1"/>
</dbReference>
<feature type="compositionally biased region" description="Basic and acidic residues" evidence="1">
    <location>
        <begin position="402"/>
        <end position="411"/>
    </location>
</feature>
<keyword evidence="5" id="KW-1185">Reference proteome</keyword>